<sequence length="290" mass="33045">MAIDYKNTGGKMTKQALKNSIKLAAFDIDGTILPYTQSHFSDTITKMFKELKNKNIYSTLATAREFVTIGNLAQNTPDLDYFIGANGMFVYDFKLKKMIYEKPIALSELKIIHSAIQNIDQAIGMTITDLNWCYYTEGTDINTWFLSPHYSKMKPMDFNMMDKDHLHIITIMCKNKQDTEITVTKIKEVIKQNNLDLDVNSTWHKGLFICPKNVTKSDTIDWLANYLGLKNSENVIAFGDSSNDFEMVKNAAWGVAMEECDPELKKVAKDIAKSVKEDGVYLKLKELNLI</sequence>
<dbReference type="NCBIfam" id="NF045966">
    <property type="entry name" value="YcsE_rel_Pase"/>
    <property type="match status" value="1"/>
</dbReference>
<reference evidence="3" key="2">
    <citation type="journal article" date="2014" name="Genome Announc.">
        <title>Complete Genome Sequence of Mycoplasma californicum Strain HAZ160_1 from Bovine Mastitic Milk in Japan.</title>
        <authorList>
            <person name="Hata E."/>
            <person name="Murakami K."/>
        </authorList>
    </citation>
    <scope>NUCLEOTIDE SEQUENCE</scope>
    <source>
        <strain evidence="3">HAZ160_1</strain>
    </source>
</reference>
<dbReference type="InterPro" id="IPR006379">
    <property type="entry name" value="HAD-SF_hydro_IIB"/>
</dbReference>
<reference evidence="3" key="3">
    <citation type="journal article" date="2019" name="Vet. Microbiol.">
        <title>Mutations associated with change of susceptibility to lincosamides and/or macrolides in field and laboratory-derived Mycoplasma californicum strains in Japan, and development of a rapid detection method for these mutations.</title>
        <authorList>
            <person name="Hata E."/>
            <person name="Nagai K."/>
            <person name="Murakami K."/>
        </authorList>
    </citation>
    <scope>NUCLEOTIDE SEQUENCE</scope>
    <source>
        <strain evidence="3">HAZ160_1</strain>
    </source>
</reference>
<accession>A0AAT9F897</accession>
<dbReference type="InterPro" id="IPR000150">
    <property type="entry name" value="Cof"/>
</dbReference>
<dbReference type="InterPro" id="IPR023214">
    <property type="entry name" value="HAD_sf"/>
</dbReference>
<name>A0AAT9F897_9BACT</name>
<dbReference type="PANTHER" id="PTHR10000:SF8">
    <property type="entry name" value="HAD SUPERFAMILY HYDROLASE-LIKE, TYPE 3"/>
    <property type="match status" value="1"/>
</dbReference>
<proteinExistence type="inferred from homology"/>
<dbReference type="NCBIfam" id="TIGR01484">
    <property type="entry name" value="HAD-SF-IIB"/>
    <property type="match status" value="1"/>
</dbReference>
<dbReference type="SUPFAM" id="SSF56784">
    <property type="entry name" value="HAD-like"/>
    <property type="match status" value="1"/>
</dbReference>
<gene>
    <name evidence="3" type="primary">cof</name>
    <name evidence="3" type="ORF">MCAL160_0668</name>
</gene>
<dbReference type="InterPro" id="IPR036412">
    <property type="entry name" value="HAD-like_sf"/>
</dbReference>
<evidence type="ECO:0000256" key="2">
    <source>
        <dbReference type="ARBA" id="ARBA00034778"/>
    </source>
</evidence>
<dbReference type="NCBIfam" id="TIGR00099">
    <property type="entry name" value="Cof-subfamily"/>
    <property type="match status" value="1"/>
</dbReference>
<dbReference type="AlphaFoldDB" id="A0AAT9F897"/>
<organism evidence="3">
    <name type="scientific">Mycoplasmopsis californica HAZ160_1</name>
    <dbReference type="NCBI Taxonomy" id="1397850"/>
    <lineage>
        <taxon>Bacteria</taxon>
        <taxon>Bacillati</taxon>
        <taxon>Mycoplasmatota</taxon>
        <taxon>Mycoplasmoidales</taxon>
        <taxon>Metamycoplasmataceae</taxon>
        <taxon>Mycoplasmopsis</taxon>
    </lineage>
</organism>
<evidence type="ECO:0000313" key="3">
    <source>
        <dbReference type="EMBL" id="BAP01137.1"/>
    </source>
</evidence>
<dbReference type="Gene3D" id="3.30.1240.10">
    <property type="match status" value="1"/>
</dbReference>
<reference evidence="3" key="1">
    <citation type="journal article" date="2014" name="Appl. Environ. Microbiol.">
        <title>Molecular Epidemiology of Cases of Mycoplasma californicum Infection in Japan.</title>
        <authorList>
            <person name="Hata E."/>
            <person name="Suzuki K."/>
            <person name="Hanyu H."/>
            <person name="Itoh M."/>
            <person name="Higuchi H."/>
            <person name="Kobayashi H."/>
        </authorList>
    </citation>
    <scope>NUCLEOTIDE SEQUENCE</scope>
    <source>
        <strain evidence="3">HAZ160_1</strain>
    </source>
</reference>
<dbReference type="PANTHER" id="PTHR10000">
    <property type="entry name" value="PHOSPHOSERINE PHOSPHATASE"/>
    <property type="match status" value="1"/>
</dbReference>
<comment type="similarity">
    <text evidence="2">Belongs to the HAD-like hydrolase superfamily. Cof family.</text>
</comment>
<dbReference type="Pfam" id="PF08282">
    <property type="entry name" value="Hydrolase_3"/>
    <property type="match status" value="1"/>
</dbReference>
<protein>
    <submittedName>
        <fullName evidence="3">Uncharacterized protein</fullName>
    </submittedName>
</protein>
<dbReference type="KEGG" id="mcm:MCAL160_0668"/>
<evidence type="ECO:0000256" key="1">
    <source>
        <dbReference type="ARBA" id="ARBA00001946"/>
    </source>
</evidence>
<dbReference type="GO" id="GO:0005829">
    <property type="term" value="C:cytosol"/>
    <property type="evidence" value="ECO:0007669"/>
    <property type="project" value="TreeGrafter"/>
</dbReference>
<reference evidence="3" key="4">
    <citation type="submission" date="2024-06" db="EMBL/GenBank/DDBJ databases">
        <authorList>
            <consortium name="Mycoplasma californicum genome sequencing consortium"/>
            <person name="Hata E."/>
            <person name="Tanaka K."/>
            <person name="Tamamura Y."/>
        </authorList>
    </citation>
    <scope>NUCLEOTIDE SEQUENCE</scope>
    <source>
        <strain evidence="3">HAZ160_1</strain>
    </source>
</reference>
<comment type="cofactor">
    <cofactor evidence="1">
        <name>Mg(2+)</name>
        <dbReference type="ChEBI" id="CHEBI:18420"/>
    </cofactor>
</comment>
<dbReference type="EMBL" id="AP013353">
    <property type="protein sequence ID" value="BAP01137.1"/>
    <property type="molecule type" value="Genomic_DNA"/>
</dbReference>
<dbReference type="Gene3D" id="3.40.50.1000">
    <property type="entry name" value="HAD superfamily/HAD-like"/>
    <property type="match status" value="1"/>
</dbReference>
<dbReference type="GO" id="GO:0000287">
    <property type="term" value="F:magnesium ion binding"/>
    <property type="evidence" value="ECO:0007669"/>
    <property type="project" value="TreeGrafter"/>
</dbReference>
<dbReference type="GO" id="GO:0016791">
    <property type="term" value="F:phosphatase activity"/>
    <property type="evidence" value="ECO:0007669"/>
    <property type="project" value="UniProtKB-ARBA"/>
</dbReference>